<reference evidence="1" key="2">
    <citation type="submission" date="2021-04" db="EMBL/GenBank/DDBJ databases">
        <authorList>
            <person name="Gilroy R."/>
        </authorList>
    </citation>
    <scope>NUCLEOTIDE SEQUENCE</scope>
    <source>
        <strain evidence="1">CHK169-11906</strain>
    </source>
</reference>
<accession>A0A9D2L287</accession>
<gene>
    <name evidence="1" type="ORF">H9779_01935</name>
</gene>
<reference evidence="1" key="1">
    <citation type="journal article" date="2021" name="PeerJ">
        <title>Extensive microbial diversity within the chicken gut microbiome revealed by metagenomics and culture.</title>
        <authorList>
            <person name="Gilroy R."/>
            <person name="Ravi A."/>
            <person name="Getino M."/>
            <person name="Pursley I."/>
            <person name="Horton D.L."/>
            <person name="Alikhan N.F."/>
            <person name="Baker D."/>
            <person name="Gharbi K."/>
            <person name="Hall N."/>
            <person name="Watson M."/>
            <person name="Adriaenssens E.M."/>
            <person name="Foster-Nyarko E."/>
            <person name="Jarju S."/>
            <person name="Secka A."/>
            <person name="Antonio M."/>
            <person name="Oren A."/>
            <person name="Chaudhuri R.R."/>
            <person name="La Ragione R."/>
            <person name="Hildebrand F."/>
            <person name="Pallen M.J."/>
        </authorList>
    </citation>
    <scope>NUCLEOTIDE SEQUENCE</scope>
    <source>
        <strain evidence="1">CHK169-11906</strain>
    </source>
</reference>
<comment type="caution">
    <text evidence="1">The sequence shown here is derived from an EMBL/GenBank/DDBJ whole genome shotgun (WGS) entry which is preliminary data.</text>
</comment>
<evidence type="ECO:0000313" key="2">
    <source>
        <dbReference type="Proteomes" id="UP000824259"/>
    </source>
</evidence>
<proteinExistence type="predicted"/>
<sequence length="142" mass="16130">MRMRIGIATVVLFLAGCLSPHRSVMTDTRPTGWGKEVEIAFDNEDTVSRQDLCIVLRYNEQFRGDSLRLTVCTITPDTICYEEPFTLFVPKRAHPAPLRDEISVTYRRNVVLSKAGEYRMTFTPMTRVSGVEAIGINLEKTE</sequence>
<protein>
    <recommendedName>
        <fullName evidence="3">Lipoprotein</fullName>
    </recommendedName>
</protein>
<dbReference type="EMBL" id="DWYR01000008">
    <property type="protein sequence ID" value="HJA98346.1"/>
    <property type="molecule type" value="Genomic_DNA"/>
</dbReference>
<name>A0A9D2L287_9BACT</name>
<evidence type="ECO:0008006" key="3">
    <source>
        <dbReference type="Google" id="ProtNLM"/>
    </source>
</evidence>
<evidence type="ECO:0000313" key="1">
    <source>
        <dbReference type="EMBL" id="HJA98346.1"/>
    </source>
</evidence>
<dbReference type="PROSITE" id="PS51257">
    <property type="entry name" value="PROKAR_LIPOPROTEIN"/>
    <property type="match status" value="1"/>
</dbReference>
<dbReference type="Proteomes" id="UP000824259">
    <property type="component" value="Unassembled WGS sequence"/>
</dbReference>
<dbReference type="AlphaFoldDB" id="A0A9D2L287"/>
<organism evidence="1 2">
    <name type="scientific">Candidatus Alistipes avicola</name>
    <dbReference type="NCBI Taxonomy" id="2838432"/>
    <lineage>
        <taxon>Bacteria</taxon>
        <taxon>Pseudomonadati</taxon>
        <taxon>Bacteroidota</taxon>
        <taxon>Bacteroidia</taxon>
        <taxon>Bacteroidales</taxon>
        <taxon>Rikenellaceae</taxon>
        <taxon>Alistipes</taxon>
    </lineage>
</organism>